<gene>
    <name evidence="2" type="ORF">FCM35_KLT05276</name>
</gene>
<dbReference type="EMBL" id="SWLB01000014">
    <property type="protein sequence ID" value="KAF3329945.1"/>
    <property type="molecule type" value="Genomic_DNA"/>
</dbReference>
<accession>A0A833QMS3</accession>
<dbReference type="Proteomes" id="UP000623129">
    <property type="component" value="Unassembled WGS sequence"/>
</dbReference>
<comment type="caution">
    <text evidence="2">The sequence shown here is derived from an EMBL/GenBank/DDBJ whole genome shotgun (WGS) entry which is preliminary data.</text>
</comment>
<feature type="region of interest" description="Disordered" evidence="1">
    <location>
        <begin position="12"/>
        <end position="34"/>
    </location>
</feature>
<organism evidence="2 3">
    <name type="scientific">Carex littledalei</name>
    <dbReference type="NCBI Taxonomy" id="544730"/>
    <lineage>
        <taxon>Eukaryota</taxon>
        <taxon>Viridiplantae</taxon>
        <taxon>Streptophyta</taxon>
        <taxon>Embryophyta</taxon>
        <taxon>Tracheophyta</taxon>
        <taxon>Spermatophyta</taxon>
        <taxon>Magnoliopsida</taxon>
        <taxon>Liliopsida</taxon>
        <taxon>Poales</taxon>
        <taxon>Cyperaceae</taxon>
        <taxon>Cyperoideae</taxon>
        <taxon>Cariceae</taxon>
        <taxon>Carex</taxon>
        <taxon>Carex subgen. Euthyceras</taxon>
    </lineage>
</organism>
<dbReference type="AlphaFoldDB" id="A0A833QMS3"/>
<name>A0A833QMS3_9POAL</name>
<proteinExistence type="predicted"/>
<sequence length="102" mass="11216">MSLPLLFAQSPQVPNFSKKSKSKSQRLISPPLASANFVQSPPLREIAPSPGQIGERAHTCSCRFTPTLLIHQIVETQPHDVALDSTGSELQLQRKKEKETIA</sequence>
<keyword evidence="3" id="KW-1185">Reference proteome</keyword>
<reference evidence="2" key="1">
    <citation type="submission" date="2020-01" db="EMBL/GenBank/DDBJ databases">
        <title>Genome sequence of Kobresia littledalei, the first chromosome-level genome in the family Cyperaceae.</title>
        <authorList>
            <person name="Qu G."/>
        </authorList>
    </citation>
    <scope>NUCLEOTIDE SEQUENCE</scope>
    <source>
        <strain evidence="2">C.B.Clarke</strain>
        <tissue evidence="2">Leaf</tissue>
    </source>
</reference>
<evidence type="ECO:0000313" key="2">
    <source>
        <dbReference type="EMBL" id="KAF3329945.1"/>
    </source>
</evidence>
<evidence type="ECO:0000256" key="1">
    <source>
        <dbReference type="SAM" id="MobiDB-lite"/>
    </source>
</evidence>
<evidence type="ECO:0000313" key="3">
    <source>
        <dbReference type="Proteomes" id="UP000623129"/>
    </source>
</evidence>
<protein>
    <submittedName>
        <fullName evidence="2">Uncharacterized protein</fullName>
    </submittedName>
</protein>